<dbReference type="Pfam" id="PF09424">
    <property type="entry name" value="YqeY"/>
    <property type="match status" value="1"/>
</dbReference>
<reference evidence="1 2" key="1">
    <citation type="submission" date="2008-08" db="EMBL/GenBank/DDBJ databases">
        <title>Draft genome sequence of Bacteroides plebeius (DSM 17135).</title>
        <authorList>
            <person name="Sudarsanam P."/>
            <person name="Ley R."/>
            <person name="Guruge J."/>
            <person name="Turnbaugh P.J."/>
            <person name="Mahowald M."/>
            <person name="Liep D."/>
            <person name="Gordon J."/>
        </authorList>
    </citation>
    <scope>NUCLEOTIDE SEQUENCE [LARGE SCALE GENOMIC DNA]</scope>
    <source>
        <strain evidence="2">DSM 17135 / JCM 12973 / M2</strain>
    </source>
</reference>
<protein>
    <submittedName>
        <fullName evidence="1">YqeY-like protein</fullName>
    </submittedName>
</protein>
<accession>B5CUS2</accession>
<dbReference type="InterPro" id="IPR042184">
    <property type="entry name" value="YqeY/Aim41_N"/>
</dbReference>
<dbReference type="PANTHER" id="PTHR28055">
    <property type="entry name" value="ALTERED INHERITANCE OF MITOCHONDRIA PROTEIN 41, MITOCHONDRIAL"/>
    <property type="match status" value="1"/>
</dbReference>
<dbReference type="InterPro" id="IPR019004">
    <property type="entry name" value="YqeY/Aim41"/>
</dbReference>
<comment type="caution">
    <text evidence="1">The sequence shown here is derived from an EMBL/GenBank/DDBJ whole genome shotgun (WGS) entry which is preliminary data.</text>
</comment>
<dbReference type="Gene3D" id="1.10.10.410">
    <property type="match status" value="1"/>
</dbReference>
<dbReference type="EMBL" id="ABQC02000004">
    <property type="protein sequence ID" value="EDY97062.1"/>
    <property type="molecule type" value="Genomic_DNA"/>
</dbReference>
<sequence length="151" mass="16409">MNMDLFEQISNDIKEAMKAKDKVRLETLRNVKKCFLEAKTAPGANDTLTDDAALKIMQKLVKQGKDSASVYEGQGRADLAEEEMAQVRVIEAYLPKQLSPEELEAKLKEIIARVGATSGKDMGKVMGVASKELAGLAEGRAISAKVKELLG</sequence>
<dbReference type="InterPro" id="IPR003789">
    <property type="entry name" value="Asn/Gln_tRNA_amidoTrase-B-like"/>
</dbReference>
<dbReference type="SUPFAM" id="SSF89095">
    <property type="entry name" value="GatB/YqeY motif"/>
    <property type="match status" value="1"/>
</dbReference>
<dbReference type="GO" id="GO:0016884">
    <property type="term" value="F:carbon-nitrogen ligase activity, with glutamine as amido-N-donor"/>
    <property type="evidence" value="ECO:0007669"/>
    <property type="project" value="InterPro"/>
</dbReference>
<dbReference type="HOGENOM" id="CLU_079430_2_0_10"/>
<name>B5CUS2_PHOPM</name>
<gene>
    <name evidence="1" type="ORF">BACPLE_00447</name>
</gene>
<evidence type="ECO:0000313" key="1">
    <source>
        <dbReference type="EMBL" id="EDY97062.1"/>
    </source>
</evidence>
<organism evidence="1 2">
    <name type="scientific">Phocaeicola plebeius (strain DSM 17135 / JCM 12973 / CCUG 54634 / M2)</name>
    <name type="common">Bacteroides plebeius</name>
    <dbReference type="NCBI Taxonomy" id="484018"/>
    <lineage>
        <taxon>Bacteria</taxon>
        <taxon>Pseudomonadati</taxon>
        <taxon>Bacteroidota</taxon>
        <taxon>Bacteroidia</taxon>
        <taxon>Bacteroidales</taxon>
        <taxon>Bacteroidaceae</taxon>
        <taxon>Phocaeicola</taxon>
    </lineage>
</organism>
<dbReference type="PANTHER" id="PTHR28055:SF1">
    <property type="entry name" value="ALTERED INHERITANCE OF MITOCHONDRIA PROTEIN 41, MITOCHONDRIAL"/>
    <property type="match status" value="1"/>
</dbReference>
<evidence type="ECO:0000313" key="2">
    <source>
        <dbReference type="Proteomes" id="UP000003452"/>
    </source>
</evidence>
<dbReference type="eggNOG" id="COG1610">
    <property type="taxonomic scope" value="Bacteria"/>
</dbReference>
<dbReference type="Gene3D" id="1.10.1510.10">
    <property type="entry name" value="Uncharacterised protein YqeY/AIM41 PF09424, N-terminal domain"/>
    <property type="match status" value="1"/>
</dbReference>
<proteinExistence type="predicted"/>
<reference evidence="1 2" key="2">
    <citation type="submission" date="2008-08" db="EMBL/GenBank/DDBJ databases">
        <authorList>
            <person name="Fulton L."/>
            <person name="Clifton S."/>
            <person name="Fulton B."/>
            <person name="Xu J."/>
            <person name="Minx P."/>
            <person name="Pepin K.H."/>
            <person name="Johnson M."/>
            <person name="Thiruvilangam P."/>
            <person name="Bhonagiri V."/>
            <person name="Nash W.E."/>
            <person name="Mardis E.R."/>
            <person name="Wilson R.K."/>
        </authorList>
    </citation>
    <scope>NUCLEOTIDE SEQUENCE [LARGE SCALE GENOMIC DNA]</scope>
    <source>
        <strain evidence="2">DSM 17135 / JCM 12973 / M2</strain>
    </source>
</reference>
<dbReference type="AlphaFoldDB" id="B5CUS2"/>
<dbReference type="InterPro" id="IPR023168">
    <property type="entry name" value="GatB_Yqey_C_2"/>
</dbReference>
<dbReference type="Proteomes" id="UP000003452">
    <property type="component" value="Unassembled WGS sequence"/>
</dbReference>